<dbReference type="InterPro" id="IPR004182">
    <property type="entry name" value="GRAM"/>
</dbReference>
<dbReference type="InterPro" id="IPR002048">
    <property type="entry name" value="EF_hand_dom"/>
</dbReference>
<dbReference type="InterPro" id="IPR018247">
    <property type="entry name" value="EF_Hand_1_Ca_BS"/>
</dbReference>
<dbReference type="FunFam" id="1.10.8.270:FF:000002">
    <property type="entry name" value="TBC1 domain family member 9B"/>
    <property type="match status" value="1"/>
</dbReference>
<keyword evidence="4" id="KW-0479">Metal-binding</keyword>
<dbReference type="Gene3D" id="2.30.29.30">
    <property type="entry name" value="Pleckstrin-homology domain (PH domain)/Phosphotyrosine-binding domain (PTB)"/>
    <property type="match status" value="2"/>
</dbReference>
<dbReference type="PROSITE" id="PS50222">
    <property type="entry name" value="EF_HAND_2"/>
    <property type="match status" value="1"/>
</dbReference>
<reference evidence="11" key="3">
    <citation type="submission" date="2025-09" db="UniProtKB">
        <authorList>
            <consortium name="Ensembl"/>
        </authorList>
    </citation>
    <scope>IDENTIFICATION</scope>
</reference>
<dbReference type="FunFam" id="2.30.29.30:FF:000013">
    <property type="entry name" value="Putative TBC1 domain family member 8B"/>
    <property type="match status" value="1"/>
</dbReference>
<dbReference type="Proteomes" id="UP000314982">
    <property type="component" value="Unassembled WGS sequence"/>
</dbReference>
<evidence type="ECO:0000256" key="3">
    <source>
        <dbReference type="ARBA" id="ARBA00022490"/>
    </source>
</evidence>
<evidence type="ECO:0000259" key="10">
    <source>
        <dbReference type="PROSITE" id="PS50222"/>
    </source>
</evidence>
<evidence type="ECO:0000313" key="11">
    <source>
        <dbReference type="Ensembl" id="ENSHHUP00000014077.1"/>
    </source>
</evidence>
<name>A0A4W5KD88_9TELE</name>
<feature type="domain" description="Rab-GAP TBC" evidence="9">
    <location>
        <begin position="489"/>
        <end position="676"/>
    </location>
</feature>
<dbReference type="Gene3D" id="1.10.10.750">
    <property type="entry name" value="Ypt/Rab-GAP domain of gyp1p, domain 1"/>
    <property type="match status" value="1"/>
</dbReference>
<evidence type="ECO:0000259" key="9">
    <source>
        <dbReference type="PROSITE" id="PS50086"/>
    </source>
</evidence>
<dbReference type="PANTHER" id="PTHR47666:SF4">
    <property type="entry name" value="TBC1 DOMAIN FAMILY MEMBER 8B"/>
    <property type="match status" value="1"/>
</dbReference>
<dbReference type="FunFam" id="1.10.472.80:FF:000023">
    <property type="entry name" value="TBC1 domain family member 8B"/>
    <property type="match status" value="1"/>
</dbReference>
<dbReference type="InterPro" id="IPR000195">
    <property type="entry name" value="Rab-GAP-TBC_dom"/>
</dbReference>
<dbReference type="GO" id="GO:0005509">
    <property type="term" value="F:calcium ion binding"/>
    <property type="evidence" value="ECO:0007669"/>
    <property type="project" value="InterPro"/>
</dbReference>
<dbReference type="PANTHER" id="PTHR47666">
    <property type="entry name" value="PROTEIN VASCULAR ASSOCIATED DEATH 1, CHLOROPLASTIC"/>
    <property type="match status" value="1"/>
</dbReference>
<dbReference type="GO" id="GO:0005096">
    <property type="term" value="F:GTPase activator activity"/>
    <property type="evidence" value="ECO:0007669"/>
    <property type="project" value="UniProtKB-KW"/>
</dbReference>
<dbReference type="Gene3D" id="1.10.238.10">
    <property type="entry name" value="EF-hand"/>
    <property type="match status" value="1"/>
</dbReference>
<evidence type="ECO:0000256" key="5">
    <source>
        <dbReference type="ARBA" id="ARBA00022737"/>
    </source>
</evidence>
<evidence type="ECO:0000256" key="7">
    <source>
        <dbReference type="ARBA" id="ARBA00067411"/>
    </source>
</evidence>
<protein>
    <recommendedName>
        <fullName evidence="7">TBC1 domain family member 8B</fullName>
    </recommendedName>
</protein>
<dbReference type="SUPFAM" id="SSF47473">
    <property type="entry name" value="EF-hand"/>
    <property type="match status" value="1"/>
</dbReference>
<reference evidence="12" key="1">
    <citation type="submission" date="2018-06" db="EMBL/GenBank/DDBJ databases">
        <title>Genome assembly of Danube salmon.</title>
        <authorList>
            <person name="Macqueen D.J."/>
            <person name="Gundappa M.K."/>
        </authorList>
    </citation>
    <scope>NUCLEOTIDE SEQUENCE [LARGE SCALE GENOMIC DNA]</scope>
</reference>
<dbReference type="Gene3D" id="1.10.472.80">
    <property type="entry name" value="Ypt/Rab-GAP domain of gyp1p, domain 3"/>
    <property type="match status" value="1"/>
</dbReference>
<keyword evidence="5" id="KW-0677">Repeat</keyword>
<evidence type="ECO:0000256" key="2">
    <source>
        <dbReference type="ARBA" id="ARBA00022468"/>
    </source>
</evidence>
<dbReference type="PROSITE" id="PS50086">
    <property type="entry name" value="TBC_RABGAP"/>
    <property type="match status" value="1"/>
</dbReference>
<feature type="domain" description="EF-hand" evidence="10">
    <location>
        <begin position="861"/>
        <end position="896"/>
    </location>
</feature>
<reference evidence="11" key="2">
    <citation type="submission" date="2025-08" db="UniProtKB">
        <authorList>
            <consortium name="Ensembl"/>
        </authorList>
    </citation>
    <scope>IDENTIFICATION</scope>
</reference>
<dbReference type="SMART" id="SM00568">
    <property type="entry name" value="GRAM"/>
    <property type="match status" value="2"/>
</dbReference>
<keyword evidence="12" id="KW-1185">Reference proteome</keyword>
<dbReference type="GO" id="GO:0003094">
    <property type="term" value="P:glomerular filtration"/>
    <property type="evidence" value="ECO:0007669"/>
    <property type="project" value="UniProtKB-ARBA"/>
</dbReference>
<sequence>MWLKPEEILLKNAFKLWVTEKGNDYFVLQRRRGYGEGGGGLTGLLVGTLDTMLDSTSKVAPFRILHQTPDSQVYWSIACGGTKEEISQHWEWLEKNIMRTLSVFDSSDDITSFVQGKIRGLIAEEGKVSCVQEDDPEKFREALLRFEKWFDLPQKEKLVTYYSCSYWRGRVPCQGWLYLSTNFLSFYSYLLGSEVKLVISWNEIWRLEKTSNVILTESIHVLANGEDHFFSMFLHLNETFLIMEQLADYSIKRLFDKETFQEEPSLSDPLQITKRYCLETHARNEQFRAFFRLPKEENLLEVYESFLWVPFSHFNTLGKICLSESYLCFASQDGSQCHVIIPMREVIGVEKPDRSSRALIVCVRGKRALRFSEVRDFERLANAIRRRCGMTASPQHSASTEVTYCFDHWECQNLISHFEDNPEEVALMVGQKDSSKAVSTEALMTVFHPQDTENLDPKMEQSWNIHFSEYGRGTSMFCTKKTRDLIVRGVPEALRGELWMLFSGAVNDMATNPGYYSELVDQSLGTSTLATDEIERDLHRSLPEHPAFQSDTGISALRRVLTAYAYRNPKIGYCQAMNILTSVLLLYAKEEEAFWLLVAVCERMLPDYFNRRIIGALVDQAVFEELIRMHLTQLTEHMTDLTFFSSVSLSWFLTLFISVLPIESAVNVVDCFFYDGIKAILQLGLAVLDYNMEGLISSHDDAEAVTILNKFFDNVTNKDSPLPQTVQQNSVGNNDKASSISKVDISDLIKEAYEKYGDMKSEEVESMRKRNKLYVIQTLEDTTKQNVLRVVSQEVKFSASQLDELYVLFKRQHFLSCYWMMNSPVLLHHDPSLAYLEQYQLGFHQFSLLFSLLEPWSLCSGKDALFLWAFRLLDENQDGLINFKEFCCALGKVTPAQFIQFSKTLYNLFHSDPEEESLYRAVARVTSLLLRMEEVGRRLQEPTSPQKSSTSPIQASSTPEISSDTPNTPITLEAGSIPQEVEWSFAFEQILASLLNEPVLVRFFERPVDIQARLDHAKSAQLKAKTNK</sequence>
<keyword evidence="2" id="KW-0343">GTPase activation</keyword>
<dbReference type="InterPro" id="IPR035969">
    <property type="entry name" value="Rab-GAP_TBC_sf"/>
</dbReference>
<dbReference type="SMART" id="SM00164">
    <property type="entry name" value="TBC"/>
    <property type="match status" value="1"/>
</dbReference>
<dbReference type="Ensembl" id="ENSHHUT00000014545.1">
    <property type="protein sequence ID" value="ENSHHUP00000014077.1"/>
    <property type="gene ID" value="ENSHHUG00000007075.1"/>
</dbReference>
<dbReference type="FunFam" id="2.30.29.30:FF:000185">
    <property type="entry name" value="TBC1 domain family member 8B"/>
    <property type="match status" value="1"/>
</dbReference>
<dbReference type="Pfam" id="PF00566">
    <property type="entry name" value="RabGAP-TBC"/>
    <property type="match status" value="1"/>
</dbReference>
<accession>A0A4W5KD88</accession>
<dbReference type="GO" id="GO:0005829">
    <property type="term" value="C:cytosol"/>
    <property type="evidence" value="ECO:0007669"/>
    <property type="project" value="UniProtKB-SubCell"/>
</dbReference>
<proteinExistence type="predicted"/>
<dbReference type="GeneTree" id="ENSGT00940000159451"/>
<dbReference type="Pfam" id="PF02893">
    <property type="entry name" value="GRAM"/>
    <property type="match status" value="2"/>
</dbReference>
<evidence type="ECO:0000256" key="1">
    <source>
        <dbReference type="ARBA" id="ARBA00004514"/>
    </source>
</evidence>
<dbReference type="Gene3D" id="1.10.8.270">
    <property type="entry name" value="putative rabgap domain of human tbc1 domain family member 14 like domains"/>
    <property type="match status" value="1"/>
</dbReference>
<dbReference type="PROSITE" id="PS00018">
    <property type="entry name" value="EF_HAND_1"/>
    <property type="match status" value="1"/>
</dbReference>
<dbReference type="InterPro" id="IPR011992">
    <property type="entry name" value="EF-hand-dom_pair"/>
</dbReference>
<feature type="compositionally biased region" description="Polar residues" evidence="8">
    <location>
        <begin position="941"/>
        <end position="970"/>
    </location>
</feature>
<evidence type="ECO:0000313" key="12">
    <source>
        <dbReference type="Proteomes" id="UP000314982"/>
    </source>
</evidence>
<feature type="region of interest" description="Disordered" evidence="8">
    <location>
        <begin position="938"/>
        <end position="972"/>
    </location>
</feature>
<keyword evidence="6" id="KW-0106">Calcium</keyword>
<dbReference type="SMART" id="SM00054">
    <property type="entry name" value="EFh"/>
    <property type="match status" value="1"/>
</dbReference>
<evidence type="ECO:0000256" key="8">
    <source>
        <dbReference type="SAM" id="MobiDB-lite"/>
    </source>
</evidence>
<evidence type="ECO:0000256" key="4">
    <source>
        <dbReference type="ARBA" id="ARBA00022723"/>
    </source>
</evidence>
<dbReference type="SUPFAM" id="SSF47923">
    <property type="entry name" value="Ypt/Rab-GAP domain of gyp1p"/>
    <property type="match status" value="2"/>
</dbReference>
<dbReference type="InterPro" id="IPR011993">
    <property type="entry name" value="PH-like_dom_sf"/>
</dbReference>
<keyword evidence="3" id="KW-0963">Cytoplasm</keyword>
<comment type="subcellular location">
    <subcellularLocation>
        <location evidence="1">Cytoplasm</location>
        <location evidence="1">Cytosol</location>
    </subcellularLocation>
</comment>
<evidence type="ECO:0000256" key="6">
    <source>
        <dbReference type="ARBA" id="ARBA00022837"/>
    </source>
</evidence>
<organism evidence="11 12">
    <name type="scientific">Hucho hucho</name>
    <name type="common">huchen</name>
    <dbReference type="NCBI Taxonomy" id="62062"/>
    <lineage>
        <taxon>Eukaryota</taxon>
        <taxon>Metazoa</taxon>
        <taxon>Chordata</taxon>
        <taxon>Craniata</taxon>
        <taxon>Vertebrata</taxon>
        <taxon>Euteleostomi</taxon>
        <taxon>Actinopterygii</taxon>
        <taxon>Neopterygii</taxon>
        <taxon>Teleostei</taxon>
        <taxon>Protacanthopterygii</taxon>
        <taxon>Salmoniformes</taxon>
        <taxon>Salmonidae</taxon>
        <taxon>Salmoninae</taxon>
        <taxon>Hucho</taxon>
    </lineage>
</organism>
<dbReference type="AlphaFoldDB" id="A0A4W5KD88"/>